<dbReference type="EMBL" id="SRLO01000237">
    <property type="protein sequence ID" value="TNN65292.1"/>
    <property type="molecule type" value="Genomic_DNA"/>
</dbReference>
<comment type="caution">
    <text evidence="2">The sequence shown here is derived from an EMBL/GenBank/DDBJ whole genome shotgun (WGS) entry which is preliminary data.</text>
</comment>
<keyword evidence="1" id="KW-0812">Transmembrane</keyword>
<keyword evidence="1" id="KW-0472">Membrane</keyword>
<dbReference type="AlphaFoldDB" id="A0A4Z2HK98"/>
<evidence type="ECO:0000256" key="1">
    <source>
        <dbReference type="SAM" id="Phobius"/>
    </source>
</evidence>
<protein>
    <submittedName>
        <fullName evidence="2">Uncharacterized protein</fullName>
    </submittedName>
</protein>
<organism evidence="2 3">
    <name type="scientific">Liparis tanakae</name>
    <name type="common">Tanaka's snailfish</name>
    <dbReference type="NCBI Taxonomy" id="230148"/>
    <lineage>
        <taxon>Eukaryota</taxon>
        <taxon>Metazoa</taxon>
        <taxon>Chordata</taxon>
        <taxon>Craniata</taxon>
        <taxon>Vertebrata</taxon>
        <taxon>Euteleostomi</taxon>
        <taxon>Actinopterygii</taxon>
        <taxon>Neopterygii</taxon>
        <taxon>Teleostei</taxon>
        <taxon>Neoteleostei</taxon>
        <taxon>Acanthomorphata</taxon>
        <taxon>Eupercaria</taxon>
        <taxon>Perciformes</taxon>
        <taxon>Cottioidei</taxon>
        <taxon>Cottales</taxon>
        <taxon>Liparidae</taxon>
        <taxon>Liparis</taxon>
    </lineage>
</organism>
<evidence type="ECO:0000313" key="2">
    <source>
        <dbReference type="EMBL" id="TNN65292.1"/>
    </source>
</evidence>
<reference evidence="2 3" key="1">
    <citation type="submission" date="2019-03" db="EMBL/GenBank/DDBJ databases">
        <title>First draft genome of Liparis tanakae, snailfish: a comprehensive survey of snailfish specific genes.</title>
        <authorList>
            <person name="Kim W."/>
            <person name="Song I."/>
            <person name="Jeong J.-H."/>
            <person name="Kim D."/>
            <person name="Kim S."/>
            <person name="Ryu S."/>
            <person name="Song J.Y."/>
            <person name="Lee S.K."/>
        </authorList>
    </citation>
    <scope>NUCLEOTIDE SEQUENCE [LARGE SCALE GENOMIC DNA]</scope>
    <source>
        <tissue evidence="2">Muscle</tissue>
    </source>
</reference>
<keyword evidence="3" id="KW-1185">Reference proteome</keyword>
<sequence>MTLLHEVSIGAAAAVRPGTVLTQLENMIWYTALTYTGTAVIGDSETIRAVASASLRLVLLSQLFVVVALGILGTPALAKVDSPLAGSPLAGLLNEAAWLLA</sequence>
<feature type="transmembrane region" description="Helical" evidence="1">
    <location>
        <begin position="57"/>
        <end position="78"/>
    </location>
</feature>
<proteinExistence type="predicted"/>
<keyword evidence="1" id="KW-1133">Transmembrane helix</keyword>
<evidence type="ECO:0000313" key="3">
    <source>
        <dbReference type="Proteomes" id="UP000314294"/>
    </source>
</evidence>
<accession>A0A4Z2HK98</accession>
<dbReference type="Proteomes" id="UP000314294">
    <property type="component" value="Unassembled WGS sequence"/>
</dbReference>
<name>A0A4Z2HK98_9TELE</name>
<gene>
    <name evidence="2" type="ORF">EYF80_024446</name>
</gene>